<dbReference type="EMBL" id="GBEZ01002715">
    <property type="protein sequence ID" value="JAC82362.1"/>
    <property type="molecule type" value="Transcribed_RNA"/>
</dbReference>
<feature type="compositionally biased region" description="Basic and acidic residues" evidence="1">
    <location>
        <begin position="544"/>
        <end position="556"/>
    </location>
</feature>
<protein>
    <recommendedName>
        <fullName evidence="3">Fungal lipase-type domain-containing protein</fullName>
    </recommendedName>
</protein>
<sequence>VAFASQYADSKTACDHNESFSLPKNTSEETSSLCRLVLKHPVCEMAAAPCKVYSTNNFMRERCWASWATVSFSYIAPPGALGSADLLECNAEGVCQWLGRAGGPRRSFVTEHGLSSTWFLEIFATKHTETWTLGLKRRERLSVELHVSVGNATYSPTESCRLRLSHGSELFVEVKHHLSAVPPLDDPQLQLLAANFSAFAVKELPYSSWRAPFRGECLEWALLAEHHDCRAGAHAGVWAALPRRPGRAPIVVAAFKGTDFGRGEEVLTDLRMSLVPCELGGAVVGRCAQGFLEAYQSVRRGLVAARAAIAEALLGHPPPELLITGHSLGAAMATLMLADLLSNPALLPFSPGNTTAWHFGSPMVGDSEFRAALWEMEAAGASTINLRDHVRAVAVDAAGTTDFITHFPACVPLGVGEALWGESPASYCHVGRRHYLSAPGAEPSRELAPGDAAAAPGWGRLLHLLRRGANLLHDERRNYLPLARSRANESSESLCSGRCGRASPPSCRGFPLALVPAALGGILVAVAARRCLLPRCARGRHRSPAKDQEEPQEPVRPEAAAGRASALARKKDG</sequence>
<evidence type="ECO:0000256" key="1">
    <source>
        <dbReference type="SAM" id="MobiDB-lite"/>
    </source>
</evidence>
<dbReference type="SUPFAM" id="SSF53474">
    <property type="entry name" value="alpha/beta-Hydrolases"/>
    <property type="match status" value="1"/>
</dbReference>
<dbReference type="Gene3D" id="3.40.50.1820">
    <property type="entry name" value="alpha/beta hydrolase"/>
    <property type="match status" value="1"/>
</dbReference>
<accession>A0A061SB26</accession>
<feature type="region of interest" description="Disordered" evidence="1">
    <location>
        <begin position="538"/>
        <end position="573"/>
    </location>
</feature>
<keyword evidence="2" id="KW-0812">Transmembrane</keyword>
<reference evidence="4" key="1">
    <citation type="submission" date="2014-05" db="EMBL/GenBank/DDBJ databases">
        <title>The transcriptome of the halophilic microalga Tetraselmis sp. GSL018 isolated from the Great Salt Lake, Utah.</title>
        <authorList>
            <person name="Jinkerson R.E."/>
            <person name="D'Adamo S."/>
            <person name="Posewitz M.C."/>
        </authorList>
    </citation>
    <scope>NUCLEOTIDE SEQUENCE</scope>
    <source>
        <strain evidence="4">GSL018</strain>
    </source>
</reference>
<feature type="domain" description="Fungal lipase-type" evidence="3">
    <location>
        <begin position="252"/>
        <end position="390"/>
    </location>
</feature>
<dbReference type="InterPro" id="IPR051218">
    <property type="entry name" value="Sec_MonoDiacylglyc_Lipase"/>
</dbReference>
<evidence type="ECO:0000259" key="3">
    <source>
        <dbReference type="Pfam" id="PF01764"/>
    </source>
</evidence>
<dbReference type="GO" id="GO:0006629">
    <property type="term" value="P:lipid metabolic process"/>
    <property type="evidence" value="ECO:0007669"/>
    <property type="project" value="InterPro"/>
</dbReference>
<dbReference type="PANTHER" id="PTHR45856:SF24">
    <property type="entry name" value="FUNGAL LIPASE-LIKE DOMAIN-CONTAINING PROTEIN"/>
    <property type="match status" value="1"/>
</dbReference>
<dbReference type="AlphaFoldDB" id="A0A061SB26"/>
<keyword evidence="2" id="KW-1133">Transmembrane helix</keyword>
<organism evidence="4">
    <name type="scientific">Tetraselmis sp. GSL018</name>
    <dbReference type="NCBI Taxonomy" id="582737"/>
    <lineage>
        <taxon>Eukaryota</taxon>
        <taxon>Viridiplantae</taxon>
        <taxon>Chlorophyta</taxon>
        <taxon>core chlorophytes</taxon>
        <taxon>Chlorodendrophyceae</taxon>
        <taxon>Chlorodendrales</taxon>
        <taxon>Chlorodendraceae</taxon>
        <taxon>Tetraselmis</taxon>
    </lineage>
</organism>
<name>A0A061SB26_9CHLO</name>
<dbReference type="InterPro" id="IPR029058">
    <property type="entry name" value="AB_hydrolase_fold"/>
</dbReference>
<gene>
    <name evidence="4" type="ORF">TSPGSL018_5884</name>
</gene>
<dbReference type="CDD" id="cd00519">
    <property type="entry name" value="Lipase_3"/>
    <property type="match status" value="1"/>
</dbReference>
<dbReference type="InterPro" id="IPR002921">
    <property type="entry name" value="Fungal_lipase-type"/>
</dbReference>
<evidence type="ECO:0000256" key="2">
    <source>
        <dbReference type="SAM" id="Phobius"/>
    </source>
</evidence>
<proteinExistence type="predicted"/>
<dbReference type="Pfam" id="PF01764">
    <property type="entry name" value="Lipase_3"/>
    <property type="match status" value="1"/>
</dbReference>
<feature type="transmembrane region" description="Helical" evidence="2">
    <location>
        <begin position="509"/>
        <end position="532"/>
    </location>
</feature>
<dbReference type="PANTHER" id="PTHR45856">
    <property type="entry name" value="ALPHA/BETA-HYDROLASES SUPERFAMILY PROTEIN"/>
    <property type="match status" value="1"/>
</dbReference>
<keyword evidence="2" id="KW-0472">Membrane</keyword>
<feature type="non-terminal residue" evidence="4">
    <location>
        <position position="1"/>
    </location>
</feature>
<evidence type="ECO:0000313" key="4">
    <source>
        <dbReference type="EMBL" id="JAC82362.1"/>
    </source>
</evidence>